<reference evidence="2 3" key="1">
    <citation type="journal article" date="2012" name="Stand. Genomic Sci.">
        <title>Genome sequence of the orange-pigmented seawater bacterium Owenweeksia hongkongensis type strain (UST20020801(T)).</title>
        <authorList>
            <person name="Riedel T."/>
            <person name="Held B."/>
            <person name="Nolan M."/>
            <person name="Lucas S."/>
            <person name="Lapidus A."/>
            <person name="Tice H."/>
            <person name="Del Rio T.G."/>
            <person name="Cheng J.F."/>
            <person name="Han C."/>
            <person name="Tapia R."/>
            <person name="Goodwin L.A."/>
            <person name="Pitluck S."/>
            <person name="Liolios K."/>
            <person name="Mavromatis K."/>
            <person name="Pagani I."/>
            <person name="Ivanova N."/>
            <person name="Mikhailova N."/>
            <person name="Pati A."/>
            <person name="Chen A."/>
            <person name="Palaniappan K."/>
            <person name="Rohde M."/>
            <person name="Tindall B.J."/>
            <person name="Detter J.C."/>
            <person name="Goker M."/>
            <person name="Woyke T."/>
            <person name="Bristow J."/>
            <person name="Eisen J.A."/>
            <person name="Markowitz V."/>
            <person name="Hugenholtz P."/>
            <person name="Klenk H.P."/>
            <person name="Kyrpides N.C."/>
        </authorList>
    </citation>
    <scope>NUCLEOTIDE SEQUENCE</scope>
    <source>
        <strain evidence="3">DSM 17368 / JCM 12287 / NRRL B-23963</strain>
    </source>
</reference>
<dbReference type="Proteomes" id="UP000005631">
    <property type="component" value="Chromosome"/>
</dbReference>
<sequence length="120" mass="14320">MQNVPVQNTSDSSHNFSFWFHLFISILAWVGPFLFSWYLMITSYLIVILQFMVFDKCLLNAKHDLKTEGDATFYSYLFEQMGMEIDRPRLKKFVRIYLYPILGAFTVLWQLYFGFEAIPF</sequence>
<dbReference type="KEGG" id="oho:Oweho_0398"/>
<protein>
    <submittedName>
        <fullName evidence="2">Uncharacterized protein</fullName>
    </submittedName>
</protein>
<evidence type="ECO:0000256" key="1">
    <source>
        <dbReference type="SAM" id="Phobius"/>
    </source>
</evidence>
<dbReference type="HOGENOM" id="CLU_2047335_0_0_10"/>
<gene>
    <name evidence="2" type="ordered locus">Oweho_0398</name>
</gene>
<dbReference type="OrthoDB" id="9841480at2"/>
<keyword evidence="1" id="KW-0472">Membrane</keyword>
<accession>G8R8N5</accession>
<name>G8R8N5_OWEHD</name>
<keyword evidence="1" id="KW-0812">Transmembrane</keyword>
<evidence type="ECO:0000313" key="2">
    <source>
        <dbReference type="EMBL" id="AEV31417.1"/>
    </source>
</evidence>
<feature type="transmembrane region" description="Helical" evidence="1">
    <location>
        <begin position="96"/>
        <end position="115"/>
    </location>
</feature>
<feature type="transmembrane region" description="Helical" evidence="1">
    <location>
        <begin position="20"/>
        <end position="53"/>
    </location>
</feature>
<dbReference type="AlphaFoldDB" id="G8R8N5"/>
<keyword evidence="3" id="KW-1185">Reference proteome</keyword>
<evidence type="ECO:0000313" key="3">
    <source>
        <dbReference type="Proteomes" id="UP000005631"/>
    </source>
</evidence>
<proteinExistence type="predicted"/>
<dbReference type="EMBL" id="CP003156">
    <property type="protein sequence ID" value="AEV31417.1"/>
    <property type="molecule type" value="Genomic_DNA"/>
</dbReference>
<dbReference type="RefSeq" id="WP_014200778.1">
    <property type="nucleotide sequence ID" value="NC_016599.1"/>
</dbReference>
<organism evidence="2 3">
    <name type="scientific">Owenweeksia hongkongensis (strain DSM 17368 / CIP 108786 / JCM 12287 / NRRL B-23963 / UST20020801)</name>
    <dbReference type="NCBI Taxonomy" id="926562"/>
    <lineage>
        <taxon>Bacteria</taxon>
        <taxon>Pseudomonadati</taxon>
        <taxon>Bacteroidota</taxon>
        <taxon>Flavobacteriia</taxon>
        <taxon>Flavobacteriales</taxon>
        <taxon>Owenweeksiaceae</taxon>
        <taxon>Owenweeksia</taxon>
    </lineage>
</organism>
<keyword evidence="1" id="KW-1133">Transmembrane helix</keyword>